<dbReference type="Proteomes" id="UP000184088">
    <property type="component" value="Unassembled WGS sequence"/>
</dbReference>
<evidence type="ECO:0000256" key="1">
    <source>
        <dbReference type="ARBA" id="ARBA00006525"/>
    </source>
</evidence>
<dbReference type="PANTHER" id="PTHR43022:SF1">
    <property type="entry name" value="PROTEIN SMF"/>
    <property type="match status" value="1"/>
</dbReference>
<dbReference type="Pfam" id="PF14520">
    <property type="entry name" value="HHH_5"/>
    <property type="match status" value="1"/>
</dbReference>
<dbReference type="InterPro" id="IPR057666">
    <property type="entry name" value="DrpA_SLOG"/>
</dbReference>
<evidence type="ECO:0000313" key="4">
    <source>
        <dbReference type="EMBL" id="SHE95470.1"/>
    </source>
</evidence>
<name>A0A1M4XPV8_9THEO</name>
<dbReference type="Pfam" id="PF02481">
    <property type="entry name" value="DNA_processg_A"/>
    <property type="match status" value="1"/>
</dbReference>
<keyword evidence="5" id="KW-1185">Reference proteome</keyword>
<evidence type="ECO:0000313" key="5">
    <source>
        <dbReference type="Proteomes" id="UP000184088"/>
    </source>
</evidence>
<feature type="domain" description="DprA winged helix" evidence="3">
    <location>
        <begin position="299"/>
        <end position="357"/>
    </location>
</feature>
<organism evidence="4 5">
    <name type="scientific">Caldanaerobius fijiensis DSM 17918</name>
    <dbReference type="NCBI Taxonomy" id="1121256"/>
    <lineage>
        <taxon>Bacteria</taxon>
        <taxon>Bacillati</taxon>
        <taxon>Bacillota</taxon>
        <taxon>Clostridia</taxon>
        <taxon>Thermoanaerobacterales</taxon>
        <taxon>Thermoanaerobacteraceae</taxon>
        <taxon>Caldanaerobius</taxon>
    </lineage>
</organism>
<dbReference type="EMBL" id="FQVH01000008">
    <property type="protein sequence ID" value="SHE95470.1"/>
    <property type="molecule type" value="Genomic_DNA"/>
</dbReference>
<dbReference type="PANTHER" id="PTHR43022">
    <property type="entry name" value="PROTEIN SMF"/>
    <property type="match status" value="1"/>
</dbReference>
<proteinExistence type="inferred from homology"/>
<dbReference type="SUPFAM" id="SSF46785">
    <property type="entry name" value="Winged helix' DNA-binding domain"/>
    <property type="match status" value="1"/>
</dbReference>
<comment type="similarity">
    <text evidence="1">Belongs to the DprA/Smf family.</text>
</comment>
<dbReference type="Gene3D" id="3.40.50.450">
    <property type="match status" value="1"/>
</dbReference>
<evidence type="ECO:0000259" key="2">
    <source>
        <dbReference type="Pfam" id="PF02481"/>
    </source>
</evidence>
<accession>A0A1M4XPV8</accession>
<dbReference type="InterPro" id="IPR010994">
    <property type="entry name" value="RuvA_2-like"/>
</dbReference>
<dbReference type="SUPFAM" id="SSF102405">
    <property type="entry name" value="MCP/YpsA-like"/>
    <property type="match status" value="1"/>
</dbReference>
<sequence>MGDEKYILLLNLCKGVGPRRFFALMDHFKTAQNVFNASYSELLEVPGITDEICNNIIRNRDYDIDFYIKRMNLKGINYVTFYSDDYPELLKNIFDPPPVLFYIGDISIQGITIAVVGSRKPSYYGIKAANKIAGDLAASGVIIVSGMARGIDSTAQWAAVNADGKTIAVLGCGVDVIYPPENRGLYEKIIKTGLVISEYPPGTQPIAGYFPQRNRIISGISRGVLVIEAGEKSGSLITVQMALEQGRDVFAVPGNIFSAMSVGCNRLIKDGAKLVASAQDVMEEYQCYDEIDGSFDDKNKSENDLTADERKIYDVIRSLQAMNIDELAAVVDMPVEKINSILTILELKGRIRRLPGKNFETL</sequence>
<dbReference type="SUPFAM" id="SSF47781">
    <property type="entry name" value="RuvA domain 2-like"/>
    <property type="match status" value="1"/>
</dbReference>
<dbReference type="InterPro" id="IPR003488">
    <property type="entry name" value="DprA"/>
</dbReference>
<gene>
    <name evidence="4" type="ORF">SAMN02746089_01072</name>
</gene>
<evidence type="ECO:0000259" key="3">
    <source>
        <dbReference type="Pfam" id="PF17782"/>
    </source>
</evidence>
<dbReference type="AlphaFoldDB" id="A0A1M4XPV8"/>
<dbReference type="InterPro" id="IPR041614">
    <property type="entry name" value="DprA_WH"/>
</dbReference>
<dbReference type="RefSeq" id="WP_073342407.1">
    <property type="nucleotide sequence ID" value="NZ_FQVH01000008.1"/>
</dbReference>
<protein>
    <submittedName>
        <fullName evidence="4">DNA processing protein</fullName>
    </submittedName>
</protein>
<dbReference type="GO" id="GO:0009294">
    <property type="term" value="P:DNA-mediated transformation"/>
    <property type="evidence" value="ECO:0007669"/>
    <property type="project" value="InterPro"/>
</dbReference>
<dbReference type="InterPro" id="IPR036388">
    <property type="entry name" value="WH-like_DNA-bd_sf"/>
</dbReference>
<reference evidence="4 5" key="1">
    <citation type="submission" date="2016-11" db="EMBL/GenBank/DDBJ databases">
        <authorList>
            <person name="Jaros S."/>
            <person name="Januszkiewicz K."/>
            <person name="Wedrychowicz H."/>
        </authorList>
    </citation>
    <scope>NUCLEOTIDE SEQUENCE [LARGE SCALE GENOMIC DNA]</scope>
    <source>
        <strain evidence="4 5">DSM 17918</strain>
    </source>
</reference>
<dbReference type="NCBIfam" id="TIGR00732">
    <property type="entry name" value="dprA"/>
    <property type="match status" value="1"/>
</dbReference>
<dbReference type="Pfam" id="PF17782">
    <property type="entry name" value="WHD_DprA"/>
    <property type="match status" value="1"/>
</dbReference>
<dbReference type="InterPro" id="IPR036390">
    <property type="entry name" value="WH_DNA-bd_sf"/>
</dbReference>
<feature type="domain" description="Smf/DprA SLOG" evidence="2">
    <location>
        <begin position="78"/>
        <end position="285"/>
    </location>
</feature>
<dbReference type="OrthoDB" id="9785707at2"/>
<dbReference type="STRING" id="1121256.SAMN02746089_01072"/>
<dbReference type="Gene3D" id="1.10.10.10">
    <property type="entry name" value="Winged helix-like DNA-binding domain superfamily/Winged helix DNA-binding domain"/>
    <property type="match status" value="1"/>
</dbReference>